<dbReference type="InterPro" id="IPR029016">
    <property type="entry name" value="GAF-like_dom_sf"/>
</dbReference>
<dbReference type="Pfam" id="PF03861">
    <property type="entry name" value="ANTAR"/>
    <property type="match status" value="1"/>
</dbReference>
<evidence type="ECO:0000259" key="3">
    <source>
        <dbReference type="PROSITE" id="PS50921"/>
    </source>
</evidence>
<keyword evidence="2" id="KW-0804">Transcription</keyword>
<evidence type="ECO:0000256" key="1">
    <source>
        <dbReference type="ARBA" id="ARBA00023015"/>
    </source>
</evidence>
<dbReference type="InterPro" id="IPR003018">
    <property type="entry name" value="GAF"/>
</dbReference>
<organism evidence="4 5">
    <name type="scientific">Arthrobacter ginsengisoli</name>
    <dbReference type="NCBI Taxonomy" id="1356565"/>
    <lineage>
        <taxon>Bacteria</taxon>
        <taxon>Bacillati</taxon>
        <taxon>Actinomycetota</taxon>
        <taxon>Actinomycetes</taxon>
        <taxon>Micrococcales</taxon>
        <taxon>Micrococcaceae</taxon>
        <taxon>Arthrobacter</taxon>
    </lineage>
</organism>
<dbReference type="InterPro" id="IPR012074">
    <property type="entry name" value="GAF_ANTAR"/>
</dbReference>
<evidence type="ECO:0000313" key="4">
    <source>
        <dbReference type="EMBL" id="MDR7084871.1"/>
    </source>
</evidence>
<dbReference type="SUPFAM" id="SSF55781">
    <property type="entry name" value="GAF domain-like"/>
    <property type="match status" value="1"/>
</dbReference>
<feature type="domain" description="ANTAR" evidence="3">
    <location>
        <begin position="168"/>
        <end position="229"/>
    </location>
</feature>
<dbReference type="Gene3D" id="3.30.450.40">
    <property type="match status" value="1"/>
</dbReference>
<dbReference type="InterPro" id="IPR036388">
    <property type="entry name" value="WH-like_DNA-bd_sf"/>
</dbReference>
<sequence>MGSGTGAPPTPEQLQDLLLESPGFTDFLLGLTTISATFLGSSEPMLCAITVERDGTPATVASSGADARRLDEKQYAFDDGPCLTALRHGTSVLVPDVANDDRWEHYASAVSGEGIKAVLAVPIATDPGAAAALNCYARTSGVFDEATVAEVERHAASISRILRLALKVHPPEIYPEHLRSALKSRAIVDAAVALIMIQNRCSRERAMELLHLAARATDTRLHTIATDILQGASLPSPKPPA</sequence>
<dbReference type="RefSeq" id="WP_310061954.1">
    <property type="nucleotide sequence ID" value="NZ_JAVDVQ010000034.1"/>
</dbReference>
<dbReference type="Pfam" id="PF13185">
    <property type="entry name" value="GAF_2"/>
    <property type="match status" value="1"/>
</dbReference>
<keyword evidence="1" id="KW-0805">Transcription regulation</keyword>
<dbReference type="PIRSF" id="PIRSF036625">
    <property type="entry name" value="GAF_ANTAR"/>
    <property type="match status" value="1"/>
</dbReference>
<dbReference type="Gene3D" id="1.10.10.10">
    <property type="entry name" value="Winged helix-like DNA-binding domain superfamily/Winged helix DNA-binding domain"/>
    <property type="match status" value="1"/>
</dbReference>
<reference evidence="4 5" key="1">
    <citation type="submission" date="2023-07" db="EMBL/GenBank/DDBJ databases">
        <title>Sorghum-associated microbial communities from plants grown in Nebraska, USA.</title>
        <authorList>
            <person name="Schachtman D."/>
        </authorList>
    </citation>
    <scope>NUCLEOTIDE SEQUENCE [LARGE SCALE GENOMIC DNA]</scope>
    <source>
        <strain evidence="4 5">BE167</strain>
    </source>
</reference>
<protein>
    <recommendedName>
        <fullName evidence="3">ANTAR domain-containing protein</fullName>
    </recommendedName>
</protein>
<dbReference type="SMART" id="SM01012">
    <property type="entry name" value="ANTAR"/>
    <property type="match status" value="1"/>
</dbReference>
<evidence type="ECO:0000256" key="2">
    <source>
        <dbReference type="ARBA" id="ARBA00023163"/>
    </source>
</evidence>
<dbReference type="Proteomes" id="UP001252243">
    <property type="component" value="Unassembled WGS sequence"/>
</dbReference>
<keyword evidence="5" id="KW-1185">Reference proteome</keyword>
<comment type="caution">
    <text evidence="4">The sequence shown here is derived from an EMBL/GenBank/DDBJ whole genome shotgun (WGS) entry which is preliminary data.</text>
</comment>
<dbReference type="PROSITE" id="PS50921">
    <property type="entry name" value="ANTAR"/>
    <property type="match status" value="1"/>
</dbReference>
<gene>
    <name evidence="4" type="ORF">J2X01_004188</name>
</gene>
<proteinExistence type="predicted"/>
<accession>A0ABU1UI47</accession>
<dbReference type="InterPro" id="IPR005561">
    <property type="entry name" value="ANTAR"/>
</dbReference>
<dbReference type="EMBL" id="JAVDVQ010000034">
    <property type="protein sequence ID" value="MDR7084871.1"/>
    <property type="molecule type" value="Genomic_DNA"/>
</dbReference>
<name>A0ABU1UI47_9MICC</name>
<evidence type="ECO:0000313" key="5">
    <source>
        <dbReference type="Proteomes" id="UP001252243"/>
    </source>
</evidence>